<name>A0ABM9SMS5_9GAMM</name>
<evidence type="ECO:0000313" key="2">
    <source>
        <dbReference type="Proteomes" id="UP000040578"/>
    </source>
</evidence>
<sequence length="88" mass="10120">MGRTIEQLITDLKVAAQEEIMFRESGDTSDLWQDYATPENVLLLIAKQSEWGAQVVEAARKWVKCKGRYHSEINAKALIELFEREPKP</sequence>
<keyword evidence="2" id="KW-1185">Reference proteome</keyword>
<gene>
    <name evidence="1" type="ORF">ERS137967_03665</name>
</gene>
<reference evidence="1 2" key="1">
    <citation type="submission" date="2015-03" db="EMBL/GenBank/DDBJ databases">
        <authorList>
            <consortium name="Pathogen Informatics"/>
            <person name="Murphy D."/>
        </authorList>
    </citation>
    <scope>NUCLEOTIDE SEQUENCE [LARGE SCALE GENOMIC DNA]</scope>
    <source>
        <strain evidence="2">type strain: CIP110231</strain>
    </source>
</reference>
<accession>A0ABM9SMS5</accession>
<dbReference type="RefSeq" id="WP_049602223.1">
    <property type="nucleotide sequence ID" value="NZ_CPYD01000020.1"/>
</dbReference>
<proteinExistence type="predicted"/>
<evidence type="ECO:0000313" key="1">
    <source>
        <dbReference type="EMBL" id="CNF25255.1"/>
    </source>
</evidence>
<protein>
    <submittedName>
        <fullName evidence="1">Uncharacterized protein</fullName>
    </submittedName>
</protein>
<organism evidence="1 2">
    <name type="scientific">Yersinia nurmii</name>
    <dbReference type="NCBI Taxonomy" id="685706"/>
    <lineage>
        <taxon>Bacteria</taxon>
        <taxon>Pseudomonadati</taxon>
        <taxon>Pseudomonadota</taxon>
        <taxon>Gammaproteobacteria</taxon>
        <taxon>Enterobacterales</taxon>
        <taxon>Yersiniaceae</taxon>
        <taxon>Yersinia</taxon>
    </lineage>
</organism>
<dbReference type="EMBL" id="CPYD01000020">
    <property type="protein sequence ID" value="CNF25255.1"/>
    <property type="molecule type" value="Genomic_DNA"/>
</dbReference>
<dbReference type="Proteomes" id="UP000040578">
    <property type="component" value="Unassembled WGS sequence"/>
</dbReference>
<comment type="caution">
    <text evidence="1">The sequence shown here is derived from an EMBL/GenBank/DDBJ whole genome shotgun (WGS) entry which is preliminary data.</text>
</comment>